<proteinExistence type="predicted"/>
<gene>
    <name evidence="1" type="ORF">HPB49_020262</name>
</gene>
<sequence>MVNGKELLIVGENGHLSELDRYTDTNGNHLRHLPECLDVQIANLGPRCHGQYTWCTCSSVTCIDYALVSPQLSELMQCLNIDEEGIHSLGSDHKCLRIDFSQAQRKAVGQSGHPKCGKFLPNRSV</sequence>
<reference evidence="1" key="1">
    <citation type="submission" date="2020-05" db="EMBL/GenBank/DDBJ databases">
        <title>Large-scale comparative analyses of tick genomes elucidate their genetic diversity and vector capacities.</title>
        <authorList>
            <person name="Jia N."/>
            <person name="Wang J."/>
            <person name="Shi W."/>
            <person name="Du L."/>
            <person name="Sun Y."/>
            <person name="Zhan W."/>
            <person name="Jiang J."/>
            <person name="Wang Q."/>
            <person name="Zhang B."/>
            <person name="Ji P."/>
            <person name="Sakyi L.B."/>
            <person name="Cui X."/>
            <person name="Yuan T."/>
            <person name="Jiang B."/>
            <person name="Yang W."/>
            <person name="Lam T.T.-Y."/>
            <person name="Chang Q."/>
            <person name="Ding S."/>
            <person name="Wang X."/>
            <person name="Zhu J."/>
            <person name="Ruan X."/>
            <person name="Zhao L."/>
            <person name="Wei J."/>
            <person name="Que T."/>
            <person name="Du C."/>
            <person name="Cheng J."/>
            <person name="Dai P."/>
            <person name="Han X."/>
            <person name="Huang E."/>
            <person name="Gao Y."/>
            <person name="Liu J."/>
            <person name="Shao H."/>
            <person name="Ye R."/>
            <person name="Li L."/>
            <person name="Wei W."/>
            <person name="Wang X."/>
            <person name="Wang C."/>
            <person name="Yang T."/>
            <person name="Huo Q."/>
            <person name="Li W."/>
            <person name="Guo W."/>
            <person name="Chen H."/>
            <person name="Zhou L."/>
            <person name="Ni X."/>
            <person name="Tian J."/>
            <person name="Zhou Y."/>
            <person name="Sheng Y."/>
            <person name="Liu T."/>
            <person name="Pan Y."/>
            <person name="Xia L."/>
            <person name="Li J."/>
            <person name="Zhao F."/>
            <person name="Cao W."/>
        </authorList>
    </citation>
    <scope>NUCLEOTIDE SEQUENCE</scope>
    <source>
        <strain evidence="1">Dsil-2018</strain>
    </source>
</reference>
<dbReference type="Proteomes" id="UP000821865">
    <property type="component" value="Chromosome 10"/>
</dbReference>
<organism evidence="1 2">
    <name type="scientific">Dermacentor silvarum</name>
    <name type="common">Tick</name>
    <dbReference type="NCBI Taxonomy" id="543639"/>
    <lineage>
        <taxon>Eukaryota</taxon>
        <taxon>Metazoa</taxon>
        <taxon>Ecdysozoa</taxon>
        <taxon>Arthropoda</taxon>
        <taxon>Chelicerata</taxon>
        <taxon>Arachnida</taxon>
        <taxon>Acari</taxon>
        <taxon>Parasitiformes</taxon>
        <taxon>Ixodida</taxon>
        <taxon>Ixodoidea</taxon>
        <taxon>Ixodidae</taxon>
        <taxon>Rhipicephalinae</taxon>
        <taxon>Dermacentor</taxon>
    </lineage>
</organism>
<keyword evidence="2" id="KW-1185">Reference proteome</keyword>
<comment type="caution">
    <text evidence="1">The sequence shown here is derived from an EMBL/GenBank/DDBJ whole genome shotgun (WGS) entry which is preliminary data.</text>
</comment>
<protein>
    <submittedName>
        <fullName evidence="1">Uncharacterized protein</fullName>
    </submittedName>
</protein>
<dbReference type="EMBL" id="CM023479">
    <property type="protein sequence ID" value="KAH7974836.1"/>
    <property type="molecule type" value="Genomic_DNA"/>
</dbReference>
<evidence type="ECO:0000313" key="1">
    <source>
        <dbReference type="EMBL" id="KAH7974836.1"/>
    </source>
</evidence>
<evidence type="ECO:0000313" key="2">
    <source>
        <dbReference type="Proteomes" id="UP000821865"/>
    </source>
</evidence>
<accession>A0ACB8DR40</accession>
<name>A0ACB8DR40_DERSI</name>